<dbReference type="InterPro" id="IPR000572">
    <property type="entry name" value="OxRdtase_Mopterin-bd_dom"/>
</dbReference>
<dbReference type="Pfam" id="PF00174">
    <property type="entry name" value="Oxidored_molyb"/>
    <property type="match status" value="1"/>
</dbReference>
<dbReference type="GO" id="GO:0016491">
    <property type="term" value="F:oxidoreductase activity"/>
    <property type="evidence" value="ECO:0007669"/>
    <property type="project" value="UniProtKB-KW"/>
</dbReference>
<protein>
    <submittedName>
        <fullName evidence="2">Uncharacterized oxidoreductase YuiH</fullName>
        <ecNumber evidence="2">1.-.-.-</ecNumber>
    </submittedName>
</protein>
<reference evidence="2" key="1">
    <citation type="submission" date="2016-01" db="EMBL/GenBank/DDBJ databases">
        <authorList>
            <person name="Mcilroy J.S."/>
            <person name="Karst M S."/>
            <person name="Albertsen M."/>
        </authorList>
    </citation>
    <scope>NUCLEOTIDE SEQUENCE</scope>
    <source>
        <strain evidence="2">Cfx-K</strain>
    </source>
</reference>
<evidence type="ECO:0000259" key="1">
    <source>
        <dbReference type="Pfam" id="PF00174"/>
    </source>
</evidence>
<feature type="domain" description="Oxidoreductase molybdopterin-binding" evidence="1">
    <location>
        <begin position="36"/>
        <end position="192"/>
    </location>
</feature>
<keyword evidence="3" id="KW-1185">Reference proteome</keyword>
<dbReference type="RefSeq" id="WP_095044118.1">
    <property type="nucleotide sequence ID" value="NZ_LN890655.1"/>
</dbReference>
<keyword evidence="2" id="KW-0560">Oxidoreductase</keyword>
<organism evidence="2 3">
    <name type="scientific">Candidatus Promineifilum breve</name>
    <dbReference type="NCBI Taxonomy" id="1806508"/>
    <lineage>
        <taxon>Bacteria</taxon>
        <taxon>Bacillati</taxon>
        <taxon>Chloroflexota</taxon>
        <taxon>Ardenticatenia</taxon>
        <taxon>Candidatus Promineifilales</taxon>
        <taxon>Candidatus Promineifilaceae</taxon>
        <taxon>Candidatus Promineifilum</taxon>
    </lineage>
</organism>
<name>A0A160T706_9CHLR</name>
<dbReference type="InterPro" id="IPR036374">
    <property type="entry name" value="OxRdtase_Mopterin-bd_sf"/>
</dbReference>
<dbReference type="KEGG" id="pbf:CFX0092_A2957"/>
<gene>
    <name evidence="2" type="primary">yuiH</name>
    <name evidence="2" type="ORF">CFX0092_A2957</name>
</gene>
<dbReference type="SUPFAM" id="SSF56524">
    <property type="entry name" value="Oxidoreductase molybdopterin-binding domain"/>
    <property type="match status" value="1"/>
</dbReference>
<sequence>MFDQRERRELEKRVKEQNRLPPGQSATIKFPVLHYGPVPKVNLDRWDFRVLGLVVAERRWTWAEFNQLPRTKVTLDIHCVTRWSKFDTVWEGVAVSTLVREGFIRPRPEAKYVIQHCEYGYTTNTPIAFVMQEGFILATHFDGQPLTPDHGYPLRGVAGVIAGQRADDKYFWKGGKWLRALEFRADDQPGFWERNGYHNQADVWREQRHGWPGF</sequence>
<dbReference type="Gene3D" id="3.90.420.10">
    <property type="entry name" value="Oxidoreductase, molybdopterin-binding domain"/>
    <property type="match status" value="1"/>
</dbReference>
<accession>A0A160T706</accession>
<evidence type="ECO:0000313" key="3">
    <source>
        <dbReference type="Proteomes" id="UP000215027"/>
    </source>
</evidence>
<dbReference type="AlphaFoldDB" id="A0A160T706"/>
<dbReference type="OrthoDB" id="9778777at2"/>
<dbReference type="PANTHER" id="PTHR43032">
    <property type="entry name" value="PROTEIN-METHIONINE-SULFOXIDE REDUCTASE"/>
    <property type="match status" value="1"/>
</dbReference>
<evidence type="ECO:0000313" key="2">
    <source>
        <dbReference type="EMBL" id="CUS04835.2"/>
    </source>
</evidence>
<dbReference type="EC" id="1.-.-.-" evidence="2"/>
<proteinExistence type="predicted"/>
<dbReference type="Proteomes" id="UP000215027">
    <property type="component" value="Chromosome I"/>
</dbReference>
<dbReference type="EMBL" id="LN890655">
    <property type="protein sequence ID" value="CUS04835.2"/>
    <property type="molecule type" value="Genomic_DNA"/>
</dbReference>
<dbReference type="PANTHER" id="PTHR43032:SF4">
    <property type="entry name" value="OXIDOREDUCTASE MOLYBDOPTERIN-BINDING DOMAIN-CONTAINING PROTEIN"/>
    <property type="match status" value="1"/>
</dbReference>